<name>A0A1S1P7H8_METEX</name>
<dbReference type="Gene3D" id="1.10.10.10">
    <property type="entry name" value="Winged helix-like DNA-binding domain superfamily/Winged helix DNA-binding domain"/>
    <property type="match status" value="1"/>
</dbReference>
<dbReference type="CDD" id="cd00038">
    <property type="entry name" value="CAP_ED"/>
    <property type="match status" value="1"/>
</dbReference>
<dbReference type="GO" id="GO:0003677">
    <property type="term" value="F:DNA binding"/>
    <property type="evidence" value="ECO:0007669"/>
    <property type="project" value="UniProtKB-KW"/>
</dbReference>
<dbReference type="InterPro" id="IPR012318">
    <property type="entry name" value="HTH_CRP"/>
</dbReference>
<protein>
    <submittedName>
        <fullName evidence="6">Crp/Fnr family transcriptional regulator</fullName>
    </submittedName>
</protein>
<dbReference type="InterPro" id="IPR014710">
    <property type="entry name" value="RmlC-like_jellyroll"/>
</dbReference>
<keyword evidence="3" id="KW-0804">Transcription</keyword>
<evidence type="ECO:0000313" key="6">
    <source>
        <dbReference type="EMBL" id="OHV17189.1"/>
    </source>
</evidence>
<comment type="caution">
    <text evidence="6">The sequence shown here is derived from an EMBL/GenBank/DDBJ whole genome shotgun (WGS) entry which is preliminary data.</text>
</comment>
<proteinExistence type="predicted"/>
<keyword evidence="1" id="KW-0805">Transcription regulation</keyword>
<evidence type="ECO:0000256" key="2">
    <source>
        <dbReference type="ARBA" id="ARBA00023125"/>
    </source>
</evidence>
<evidence type="ECO:0000259" key="5">
    <source>
        <dbReference type="Pfam" id="PF13545"/>
    </source>
</evidence>
<organism evidence="6 7">
    <name type="scientific">Methylorubrum extorquens</name>
    <name type="common">Methylobacterium dichloromethanicum</name>
    <name type="synonym">Methylobacterium extorquens</name>
    <dbReference type="NCBI Taxonomy" id="408"/>
    <lineage>
        <taxon>Bacteria</taxon>
        <taxon>Pseudomonadati</taxon>
        <taxon>Pseudomonadota</taxon>
        <taxon>Alphaproteobacteria</taxon>
        <taxon>Hyphomicrobiales</taxon>
        <taxon>Methylobacteriaceae</taxon>
        <taxon>Methylorubrum</taxon>
    </lineage>
</organism>
<accession>A0A1S1P7H8</accession>
<dbReference type="AlphaFoldDB" id="A0A1S1P7H8"/>
<evidence type="ECO:0000256" key="3">
    <source>
        <dbReference type="ARBA" id="ARBA00023163"/>
    </source>
</evidence>
<dbReference type="Gene3D" id="2.60.120.10">
    <property type="entry name" value="Jelly Rolls"/>
    <property type="match status" value="1"/>
</dbReference>
<keyword evidence="2" id="KW-0238">DNA-binding</keyword>
<dbReference type="InterPro" id="IPR018490">
    <property type="entry name" value="cNMP-bd_dom_sf"/>
</dbReference>
<dbReference type="Pfam" id="PF00027">
    <property type="entry name" value="cNMP_binding"/>
    <property type="match status" value="1"/>
</dbReference>
<evidence type="ECO:0000256" key="1">
    <source>
        <dbReference type="ARBA" id="ARBA00023015"/>
    </source>
</evidence>
<dbReference type="InterPro" id="IPR000595">
    <property type="entry name" value="cNMP-bd_dom"/>
</dbReference>
<dbReference type="SUPFAM" id="SSF51206">
    <property type="entry name" value="cAMP-binding domain-like"/>
    <property type="match status" value="1"/>
</dbReference>
<gene>
    <name evidence="6" type="ORF">BK022_07205</name>
</gene>
<dbReference type="InterPro" id="IPR036388">
    <property type="entry name" value="WH-like_DNA-bd_sf"/>
</dbReference>
<dbReference type="EMBL" id="MNAO01000055">
    <property type="protein sequence ID" value="OHV17189.1"/>
    <property type="molecule type" value="Genomic_DNA"/>
</dbReference>
<sequence length="248" mass="28258">MALAPNSHAITMLIRKLESIATLTDEQRQAIESLPMRIHNLSSRQDIVRDGDKPSHCCLILDGWACRYKLLDDGRRQIFSFHVPGDIPDLQSLHVHTMDHSLATMTKASVAFIPHENLLDLTLRHPSLGALFWRSTLIDAAIFREWMVGMGRRLAFEQVAHLFCELYLKLQAVGLAEHYRCPLPITQIDLADALGLTNVHISRVVKEMRDRSLITLHDHTLVIEAWDELLRVSEFDPTYLQLEQRAAG</sequence>
<dbReference type="GO" id="GO:0006355">
    <property type="term" value="P:regulation of DNA-templated transcription"/>
    <property type="evidence" value="ECO:0007669"/>
    <property type="project" value="InterPro"/>
</dbReference>
<feature type="domain" description="Cyclic nucleotide-binding" evidence="4">
    <location>
        <begin position="41"/>
        <end position="124"/>
    </location>
</feature>
<dbReference type="InterPro" id="IPR036390">
    <property type="entry name" value="WH_DNA-bd_sf"/>
</dbReference>
<dbReference type="Proteomes" id="UP000180215">
    <property type="component" value="Unassembled WGS sequence"/>
</dbReference>
<dbReference type="Pfam" id="PF13545">
    <property type="entry name" value="HTH_Crp_2"/>
    <property type="match status" value="1"/>
</dbReference>
<feature type="domain" description="HTH crp-type" evidence="5">
    <location>
        <begin position="158"/>
        <end position="231"/>
    </location>
</feature>
<reference evidence="6 7" key="1">
    <citation type="submission" date="2016-10" db="EMBL/GenBank/DDBJ databases">
        <title>Draft genome sequence of Methylobacterium extorquens CP3, a seed endophyte of Crotalaria pumila with plant growth-promoting and metal tolerance properties.</title>
        <authorList>
            <person name="Sanchez-Lopez A.S."/>
            <person name="Van Hamme J.D."/>
            <person name="Thijs S."/>
            <person name="Mcammond B.M."/>
            <person name="Stevens V."/>
            <person name="Gonzalez-Chavez M.D.C."/>
            <person name="Vangronsveld J."/>
        </authorList>
    </citation>
    <scope>NUCLEOTIDE SEQUENCE [LARGE SCALE GENOMIC DNA]</scope>
    <source>
        <strain evidence="6 7">CP3</strain>
    </source>
</reference>
<evidence type="ECO:0000313" key="7">
    <source>
        <dbReference type="Proteomes" id="UP000180215"/>
    </source>
</evidence>
<evidence type="ECO:0000259" key="4">
    <source>
        <dbReference type="Pfam" id="PF00027"/>
    </source>
</evidence>
<dbReference type="SUPFAM" id="SSF46785">
    <property type="entry name" value="Winged helix' DNA-binding domain"/>
    <property type="match status" value="1"/>
</dbReference>